<dbReference type="InterPro" id="IPR050183">
    <property type="entry name" value="DsbB"/>
</dbReference>
<evidence type="ECO:0000256" key="9">
    <source>
        <dbReference type="ARBA" id="ARBA00023002"/>
    </source>
</evidence>
<keyword evidence="6 14" id="KW-0812">Transmembrane</keyword>
<dbReference type="InterPro" id="IPR022920">
    <property type="entry name" value="Disulphide_bond_form_DsbB"/>
</dbReference>
<dbReference type="GO" id="GO:0015035">
    <property type="term" value="F:protein-disulfide reductase activity"/>
    <property type="evidence" value="ECO:0007669"/>
    <property type="project" value="UniProtKB-UniRule"/>
</dbReference>
<feature type="transmembrane region" description="Helical" evidence="15">
    <location>
        <begin position="15"/>
        <end position="33"/>
    </location>
</feature>
<reference evidence="17" key="1">
    <citation type="submission" date="2016-10" db="EMBL/GenBank/DDBJ databases">
        <authorList>
            <person name="Varghese N."/>
            <person name="Submissions S."/>
        </authorList>
    </citation>
    <scope>NUCLEOTIDE SEQUENCE [LARGE SCALE GENOMIC DNA]</scope>
    <source>
        <strain evidence="17">DSM 23317</strain>
    </source>
</reference>
<dbReference type="GO" id="GO:0005886">
    <property type="term" value="C:plasma membrane"/>
    <property type="evidence" value="ECO:0007669"/>
    <property type="project" value="UniProtKB-SubCell"/>
</dbReference>
<evidence type="ECO:0000256" key="13">
    <source>
        <dbReference type="ARBA" id="ARBA00023284"/>
    </source>
</evidence>
<evidence type="ECO:0000256" key="5">
    <source>
        <dbReference type="ARBA" id="ARBA00022519"/>
    </source>
</evidence>
<evidence type="ECO:0000256" key="3">
    <source>
        <dbReference type="ARBA" id="ARBA00022448"/>
    </source>
</evidence>
<evidence type="ECO:0000256" key="2">
    <source>
        <dbReference type="ARBA" id="ARBA00008823"/>
    </source>
</evidence>
<dbReference type="SUPFAM" id="SSF158442">
    <property type="entry name" value="DsbB-like"/>
    <property type="match status" value="1"/>
</dbReference>
<evidence type="ECO:0000256" key="8">
    <source>
        <dbReference type="ARBA" id="ARBA00022989"/>
    </source>
</evidence>
<feature type="topological domain" description="Cytoplasmic" evidence="14">
    <location>
        <begin position="1"/>
        <end position="14"/>
    </location>
</feature>
<proteinExistence type="inferred from homology"/>
<keyword evidence="5" id="KW-0997">Cell inner membrane</keyword>
<feature type="transmembrane region" description="Helical" evidence="15">
    <location>
        <begin position="45"/>
        <end position="63"/>
    </location>
</feature>
<accession>A0A1G8WCA7</accession>
<comment type="similarity">
    <text evidence="2 14">Belongs to the DsbB family.</text>
</comment>
<comment type="caution">
    <text evidence="14">Lacks conserved residue(s) required for the propagation of feature annotation.</text>
</comment>
<evidence type="ECO:0000256" key="14">
    <source>
        <dbReference type="HAMAP-Rule" id="MF_00286"/>
    </source>
</evidence>
<dbReference type="Gene3D" id="1.20.1550.10">
    <property type="entry name" value="DsbB-like"/>
    <property type="match status" value="1"/>
</dbReference>
<dbReference type="RefSeq" id="WP_090366434.1">
    <property type="nucleotide sequence ID" value="NZ_FNEM01000013.1"/>
</dbReference>
<feature type="topological domain" description="Cytoplasmic" evidence="14">
    <location>
        <begin position="167"/>
        <end position="183"/>
    </location>
</feature>
<keyword evidence="11 14" id="KW-1015">Disulfide bond</keyword>
<dbReference type="AlphaFoldDB" id="A0A1G8WCA7"/>
<comment type="subcellular location">
    <subcellularLocation>
        <location evidence="1">Cell inner membrane</location>
        <topology evidence="1">Multi-pass membrane protein</topology>
    </subcellularLocation>
    <subcellularLocation>
        <location evidence="14">Cell membrane</location>
        <topology evidence="14">Multi-pass membrane protein</topology>
    </subcellularLocation>
</comment>
<dbReference type="OrthoDB" id="3711263at2"/>
<dbReference type="InterPro" id="IPR003752">
    <property type="entry name" value="DiS_bond_form_DsbB/BdbC"/>
</dbReference>
<keyword evidence="10 14" id="KW-0472">Membrane</keyword>
<dbReference type="Pfam" id="PF02600">
    <property type="entry name" value="DsbB"/>
    <property type="match status" value="1"/>
</dbReference>
<evidence type="ECO:0000256" key="15">
    <source>
        <dbReference type="SAM" id="Phobius"/>
    </source>
</evidence>
<feature type="transmembrane region" description="Helical" evidence="15">
    <location>
        <begin position="75"/>
        <end position="94"/>
    </location>
</feature>
<evidence type="ECO:0000256" key="7">
    <source>
        <dbReference type="ARBA" id="ARBA00022982"/>
    </source>
</evidence>
<keyword evidence="17" id="KW-1185">Reference proteome</keyword>
<keyword evidence="8 14" id="KW-1133">Transmembrane helix</keyword>
<dbReference type="GO" id="GO:0006457">
    <property type="term" value="P:protein folding"/>
    <property type="evidence" value="ECO:0007669"/>
    <property type="project" value="InterPro"/>
</dbReference>
<feature type="disulfide bond" description="Redox-active" evidence="14">
    <location>
        <begin position="107"/>
        <end position="133"/>
    </location>
</feature>
<keyword evidence="12 14" id="KW-0143">Chaperone</keyword>
<keyword evidence="4 14" id="KW-1003">Cell membrane</keyword>
<organism evidence="16 17">
    <name type="scientific">Ferrimonas sediminum</name>
    <dbReference type="NCBI Taxonomy" id="718193"/>
    <lineage>
        <taxon>Bacteria</taxon>
        <taxon>Pseudomonadati</taxon>
        <taxon>Pseudomonadota</taxon>
        <taxon>Gammaproteobacteria</taxon>
        <taxon>Alteromonadales</taxon>
        <taxon>Ferrimonadaceae</taxon>
        <taxon>Ferrimonas</taxon>
    </lineage>
</organism>
<dbReference type="NCBIfam" id="NF002485">
    <property type="entry name" value="PRK01749.1"/>
    <property type="match status" value="1"/>
</dbReference>
<feature type="transmembrane region" description="Helical" evidence="15">
    <location>
        <begin position="145"/>
        <end position="165"/>
    </location>
</feature>
<keyword evidence="13 14" id="KW-0676">Redox-active center</keyword>
<feature type="disulfide bond" description="Redox-active" evidence="14">
    <location>
        <begin position="41"/>
        <end position="44"/>
    </location>
</feature>
<evidence type="ECO:0000256" key="4">
    <source>
        <dbReference type="ARBA" id="ARBA00022475"/>
    </source>
</evidence>
<dbReference type="GO" id="GO:0009055">
    <property type="term" value="F:electron transfer activity"/>
    <property type="evidence" value="ECO:0007669"/>
    <property type="project" value="UniProtKB-UniRule"/>
</dbReference>
<evidence type="ECO:0000256" key="6">
    <source>
        <dbReference type="ARBA" id="ARBA00022692"/>
    </source>
</evidence>
<evidence type="ECO:0000256" key="12">
    <source>
        <dbReference type="ARBA" id="ARBA00023186"/>
    </source>
</evidence>
<protein>
    <recommendedName>
        <fullName evidence="14">Disulfide bond formation protein B</fullName>
    </recommendedName>
    <alternativeName>
        <fullName evidence="14">Disulfide oxidoreductase</fullName>
    </alternativeName>
</protein>
<dbReference type="Proteomes" id="UP000199527">
    <property type="component" value="Unassembled WGS sequence"/>
</dbReference>
<comment type="function">
    <text evidence="14">Required for disulfide bond formation in some periplasmic proteins. Acts by oxidizing the DsbA protein.</text>
</comment>
<dbReference type="PANTHER" id="PTHR36570">
    <property type="entry name" value="DISULFIDE BOND FORMATION PROTEIN B"/>
    <property type="match status" value="1"/>
</dbReference>
<keyword evidence="3 14" id="KW-0813">Transport</keyword>
<dbReference type="EMBL" id="FNEM01000013">
    <property type="protein sequence ID" value="SDJ75873.1"/>
    <property type="molecule type" value="Genomic_DNA"/>
</dbReference>
<dbReference type="HAMAP" id="MF_00286">
    <property type="entry name" value="DsbB"/>
    <property type="match status" value="1"/>
</dbReference>
<keyword evidence="7 14" id="KW-0249">Electron transport</keyword>
<evidence type="ECO:0000256" key="10">
    <source>
        <dbReference type="ARBA" id="ARBA00023136"/>
    </source>
</evidence>
<dbReference type="PANTHER" id="PTHR36570:SF2">
    <property type="entry name" value="DISULFIDE BOND FORMATION PROTEIN B"/>
    <property type="match status" value="1"/>
</dbReference>
<evidence type="ECO:0000256" key="11">
    <source>
        <dbReference type="ARBA" id="ARBA00023157"/>
    </source>
</evidence>
<gene>
    <name evidence="14" type="primary">dsbB</name>
    <name evidence="16" type="ORF">SAMN04488540_11313</name>
</gene>
<keyword evidence="9 14" id="KW-0560">Oxidoreductase</keyword>
<evidence type="ECO:0000256" key="1">
    <source>
        <dbReference type="ARBA" id="ARBA00004429"/>
    </source>
</evidence>
<evidence type="ECO:0000313" key="16">
    <source>
        <dbReference type="EMBL" id="SDJ75873.1"/>
    </source>
</evidence>
<dbReference type="InterPro" id="IPR023380">
    <property type="entry name" value="DsbB-like_sf"/>
</dbReference>
<feature type="topological domain" description="Periplasmic" evidence="14">
    <location>
        <begin position="32"/>
        <end position="49"/>
    </location>
</feature>
<evidence type="ECO:0000313" key="17">
    <source>
        <dbReference type="Proteomes" id="UP000199527"/>
    </source>
</evidence>
<sequence length="183" mass="20195">MLTQAQQFTTQRRSWLLLAGSALLLELIALFFQHILELKPCVYCIYVRIAVLALMAVSLITAIAPTSLWMRRFGFLGWAGASAWALSLNLTLHAKQTAPPTLFGSTCDAIPNFPAWAPLHEWLPSLFMPTGDCSDSPWSFLGFSMAQWLIAVFSVHLLLCLLFWLSSLKKSASNSECCGGGCH</sequence>
<name>A0A1G8WCA7_9GAMM</name>